<protein>
    <submittedName>
        <fullName evidence="4">GNAT superfamily N-acetyltransferase</fullName>
    </submittedName>
</protein>
<dbReference type="PANTHER" id="PTHR43877">
    <property type="entry name" value="AMINOALKYLPHOSPHONATE N-ACETYLTRANSFERASE-RELATED-RELATED"/>
    <property type="match status" value="1"/>
</dbReference>
<evidence type="ECO:0000259" key="3">
    <source>
        <dbReference type="PROSITE" id="PS51186"/>
    </source>
</evidence>
<evidence type="ECO:0000313" key="4">
    <source>
        <dbReference type="EMBL" id="MCP2307150.1"/>
    </source>
</evidence>
<dbReference type="InterPro" id="IPR000182">
    <property type="entry name" value="GNAT_dom"/>
</dbReference>
<keyword evidence="2" id="KW-0012">Acyltransferase</keyword>
<sequence length="176" mass="19594">MTLRFTLDPELTLELRAALVTLWTDVSNAGGAVGFVPPVTEDDVWVTAEKQFAGAGPGRPDRLLLAVEEESGRVAGMLFFESMRFDLMEHWRMLKRVMVHPDFQGSGYGAELLAEAERIARDWDLAGLRLTLRGGHGLERFYGRCGYAEVGRVPGAIRVGPGDDRDDVTMWLDLRD</sequence>
<dbReference type="Gene3D" id="3.40.630.30">
    <property type="match status" value="1"/>
</dbReference>
<dbReference type="PANTHER" id="PTHR43877:SF2">
    <property type="entry name" value="AMINOALKYLPHOSPHONATE N-ACETYLTRANSFERASE-RELATED"/>
    <property type="match status" value="1"/>
</dbReference>
<keyword evidence="1" id="KW-0808">Transferase</keyword>
<evidence type="ECO:0000313" key="5">
    <source>
        <dbReference type="Proteomes" id="UP001206483"/>
    </source>
</evidence>
<gene>
    <name evidence="4" type="ORF">FHR36_000242</name>
</gene>
<dbReference type="Proteomes" id="UP001206483">
    <property type="component" value="Unassembled WGS sequence"/>
</dbReference>
<accession>A0ABT1IPU2</accession>
<dbReference type="InterPro" id="IPR016181">
    <property type="entry name" value="Acyl_CoA_acyltransferase"/>
</dbReference>
<dbReference type="RefSeq" id="WP_253792940.1">
    <property type="nucleotide sequence ID" value="NZ_BAAAUB010000031.1"/>
</dbReference>
<organism evidence="4 5">
    <name type="scientific">Kitasatospora paracochleata</name>
    <dbReference type="NCBI Taxonomy" id="58354"/>
    <lineage>
        <taxon>Bacteria</taxon>
        <taxon>Bacillati</taxon>
        <taxon>Actinomycetota</taxon>
        <taxon>Actinomycetes</taxon>
        <taxon>Kitasatosporales</taxon>
        <taxon>Streptomycetaceae</taxon>
        <taxon>Kitasatospora</taxon>
    </lineage>
</organism>
<feature type="domain" description="N-acetyltransferase" evidence="3">
    <location>
        <begin position="6"/>
        <end position="175"/>
    </location>
</feature>
<keyword evidence="5" id="KW-1185">Reference proteome</keyword>
<dbReference type="InterPro" id="IPR050832">
    <property type="entry name" value="Bact_Acetyltransf"/>
</dbReference>
<dbReference type="CDD" id="cd04301">
    <property type="entry name" value="NAT_SF"/>
    <property type="match status" value="1"/>
</dbReference>
<proteinExistence type="predicted"/>
<dbReference type="EMBL" id="JAMZDX010000001">
    <property type="protein sequence ID" value="MCP2307150.1"/>
    <property type="molecule type" value="Genomic_DNA"/>
</dbReference>
<evidence type="ECO:0000256" key="1">
    <source>
        <dbReference type="ARBA" id="ARBA00022679"/>
    </source>
</evidence>
<reference evidence="4 5" key="1">
    <citation type="submission" date="2022-06" db="EMBL/GenBank/DDBJ databases">
        <title>Sequencing the genomes of 1000 actinobacteria strains.</title>
        <authorList>
            <person name="Klenk H.-P."/>
        </authorList>
    </citation>
    <scope>NUCLEOTIDE SEQUENCE [LARGE SCALE GENOMIC DNA]</scope>
    <source>
        <strain evidence="4 5">DSM 41656</strain>
    </source>
</reference>
<dbReference type="PROSITE" id="PS51186">
    <property type="entry name" value="GNAT"/>
    <property type="match status" value="1"/>
</dbReference>
<name>A0ABT1IPU2_9ACTN</name>
<comment type="caution">
    <text evidence="4">The sequence shown here is derived from an EMBL/GenBank/DDBJ whole genome shotgun (WGS) entry which is preliminary data.</text>
</comment>
<evidence type="ECO:0000256" key="2">
    <source>
        <dbReference type="ARBA" id="ARBA00023315"/>
    </source>
</evidence>
<dbReference type="SUPFAM" id="SSF55729">
    <property type="entry name" value="Acyl-CoA N-acyltransferases (Nat)"/>
    <property type="match status" value="1"/>
</dbReference>
<dbReference type="Pfam" id="PF00583">
    <property type="entry name" value="Acetyltransf_1"/>
    <property type="match status" value="1"/>
</dbReference>